<dbReference type="EMBL" id="JAAGRN010000001">
    <property type="protein sequence ID" value="NDY81644.1"/>
    <property type="molecule type" value="Genomic_DNA"/>
</dbReference>
<dbReference type="InterPro" id="IPR042099">
    <property type="entry name" value="ANL_N_sf"/>
</dbReference>
<organism evidence="7">
    <name type="scientific">Sheuella amnicola</name>
    <dbReference type="NCBI Taxonomy" id="2707330"/>
    <lineage>
        <taxon>Bacteria</taxon>
        <taxon>Pseudomonadati</taxon>
        <taxon>Pseudomonadota</taxon>
        <taxon>Betaproteobacteria</taxon>
        <taxon>Burkholderiales</taxon>
        <taxon>Alcaligenaceae</taxon>
        <taxon>Sheuella</taxon>
    </lineage>
</organism>
<dbReference type="PANTHER" id="PTHR43605">
    <property type="entry name" value="ACYL-COENZYME A SYNTHETASE"/>
    <property type="match status" value="1"/>
</dbReference>
<dbReference type="InterPro" id="IPR045851">
    <property type="entry name" value="AMP-bd_C_sf"/>
</dbReference>
<dbReference type="AlphaFoldDB" id="A0A6B2QWK5"/>
<evidence type="ECO:0000256" key="3">
    <source>
        <dbReference type="ARBA" id="ARBA00022741"/>
    </source>
</evidence>
<dbReference type="InterPro" id="IPR000873">
    <property type="entry name" value="AMP-dep_synth/lig_dom"/>
</dbReference>
<sequence>MLQAMHDYDATARDFVLEVPDTFNFGHDVIDAQTYRNDKPALIWCNDQGDERLFNYSDITRLTNQLANLLVKHGVKKGDRILVLMPRIPEWQIAMVACMKTGAIPIPCIEMLTEKDVAFRIGHSGAIAAITTLANTHKFDSCDALSVRIAVGHPSDMPTGWMSLEASTHQPDTFECAIMQAEDPALLYYTSGSSGQPKGVLHSSRGVFSWRLSAAWWQTLVESDIKWCTADTGWAKAGTGILFGPWSRGSCVLFYDGKFDATERLRLLEKYKVTVFCGPATEFRHLVNLSTKDYDLSALRLCVSAGESVNPDIVKRWHDMTGAQLLDGYGQTETLMTVLNYPCLPVKPGSMGKAIPGTRFEILSPEDEVLGPMEDGHLAMELPNPQFMLGYWKDPKKTADNIRHVNGKDYWLTGDLSYRDEDGYIFYAGRTDDIISSAGYRIGPTEVENVLIEHPAVLESAVVASPDAQRGEVVKAFIILRPGYAASDALVKEIQQHVQKTTAPYKYPRKIEFVQSLPKNPSGKLMRRVLRNQEFGAATAT</sequence>
<dbReference type="Pfam" id="PF00501">
    <property type="entry name" value="AMP-binding"/>
    <property type="match status" value="1"/>
</dbReference>
<dbReference type="InterPro" id="IPR020845">
    <property type="entry name" value="AMP-binding_CS"/>
</dbReference>
<comment type="similarity">
    <text evidence="1">Belongs to the ATP-dependent AMP-binding enzyme family.</text>
</comment>
<protein>
    <submittedName>
        <fullName evidence="7">Acyl--CoA ligase</fullName>
    </submittedName>
</protein>
<keyword evidence="4" id="KW-0067">ATP-binding</keyword>
<dbReference type="GO" id="GO:0015645">
    <property type="term" value="F:fatty acid ligase activity"/>
    <property type="evidence" value="ECO:0007669"/>
    <property type="project" value="TreeGrafter"/>
</dbReference>
<dbReference type="FunFam" id="3.30.300.30:FF:000005">
    <property type="entry name" value="Acyl-coenzyme A synthetase ACSM5, mitochondrial"/>
    <property type="match status" value="1"/>
</dbReference>
<dbReference type="SUPFAM" id="SSF56801">
    <property type="entry name" value="Acetyl-CoA synthetase-like"/>
    <property type="match status" value="1"/>
</dbReference>
<keyword evidence="3" id="KW-0547">Nucleotide-binding</keyword>
<accession>A0A6B2QWK5</accession>
<evidence type="ECO:0000256" key="2">
    <source>
        <dbReference type="ARBA" id="ARBA00022598"/>
    </source>
</evidence>
<dbReference type="GO" id="GO:0004321">
    <property type="term" value="F:fatty-acyl-CoA synthase activity"/>
    <property type="evidence" value="ECO:0007669"/>
    <property type="project" value="TreeGrafter"/>
</dbReference>
<evidence type="ECO:0000259" key="6">
    <source>
        <dbReference type="Pfam" id="PF13193"/>
    </source>
</evidence>
<dbReference type="InterPro" id="IPR051087">
    <property type="entry name" value="Mitochondrial_ACSM"/>
</dbReference>
<dbReference type="PROSITE" id="PS00455">
    <property type="entry name" value="AMP_BINDING"/>
    <property type="match status" value="1"/>
</dbReference>
<dbReference type="GO" id="GO:0006633">
    <property type="term" value="P:fatty acid biosynthetic process"/>
    <property type="evidence" value="ECO:0007669"/>
    <property type="project" value="TreeGrafter"/>
</dbReference>
<dbReference type="InterPro" id="IPR025110">
    <property type="entry name" value="AMP-bd_C"/>
</dbReference>
<dbReference type="Gene3D" id="3.30.300.30">
    <property type="match status" value="1"/>
</dbReference>
<evidence type="ECO:0000259" key="5">
    <source>
        <dbReference type="Pfam" id="PF00501"/>
    </source>
</evidence>
<dbReference type="GO" id="GO:0005524">
    <property type="term" value="F:ATP binding"/>
    <property type="evidence" value="ECO:0007669"/>
    <property type="project" value="UniProtKB-KW"/>
</dbReference>
<feature type="domain" description="AMP-dependent synthetase/ligase" evidence="5">
    <location>
        <begin position="33"/>
        <end position="392"/>
    </location>
</feature>
<proteinExistence type="inferred from homology"/>
<name>A0A6B2QWK5_9BURK</name>
<comment type="caution">
    <text evidence="7">The sequence shown here is derived from an EMBL/GenBank/DDBJ whole genome shotgun (WGS) entry which is preliminary data.</text>
</comment>
<gene>
    <name evidence="7" type="ORF">G3I67_00215</name>
</gene>
<dbReference type="PANTHER" id="PTHR43605:SF10">
    <property type="entry name" value="ACYL-COA SYNTHETASE MEDIUM CHAIN FAMILY MEMBER 3"/>
    <property type="match status" value="1"/>
</dbReference>
<reference evidence="7" key="1">
    <citation type="submission" date="2020-02" db="EMBL/GenBank/DDBJ databases">
        <authorList>
            <person name="Chen W.-M."/>
        </authorList>
    </citation>
    <scope>NUCLEOTIDE SEQUENCE</scope>
    <source>
        <strain evidence="7">NBD-18</strain>
    </source>
</reference>
<feature type="domain" description="AMP-binding enzyme C-terminal" evidence="6">
    <location>
        <begin position="446"/>
        <end position="524"/>
    </location>
</feature>
<dbReference type="GO" id="GO:0016405">
    <property type="term" value="F:CoA-ligase activity"/>
    <property type="evidence" value="ECO:0007669"/>
    <property type="project" value="UniProtKB-ARBA"/>
</dbReference>
<evidence type="ECO:0000256" key="4">
    <source>
        <dbReference type="ARBA" id="ARBA00022840"/>
    </source>
</evidence>
<evidence type="ECO:0000256" key="1">
    <source>
        <dbReference type="ARBA" id="ARBA00006432"/>
    </source>
</evidence>
<keyword evidence="2 7" id="KW-0436">Ligase</keyword>
<dbReference type="GO" id="GO:0006637">
    <property type="term" value="P:acyl-CoA metabolic process"/>
    <property type="evidence" value="ECO:0007669"/>
    <property type="project" value="TreeGrafter"/>
</dbReference>
<dbReference type="Pfam" id="PF13193">
    <property type="entry name" value="AMP-binding_C"/>
    <property type="match status" value="1"/>
</dbReference>
<evidence type="ECO:0000313" key="7">
    <source>
        <dbReference type="EMBL" id="NDY81644.1"/>
    </source>
</evidence>
<dbReference type="Gene3D" id="3.40.50.12780">
    <property type="entry name" value="N-terminal domain of ligase-like"/>
    <property type="match status" value="1"/>
</dbReference>